<protein>
    <submittedName>
        <fullName evidence="2">Uncharacterized protein</fullName>
    </submittedName>
</protein>
<evidence type="ECO:0000256" key="1">
    <source>
        <dbReference type="SAM" id="SignalP"/>
    </source>
</evidence>
<evidence type="ECO:0000313" key="3">
    <source>
        <dbReference type="Proteomes" id="UP000663760"/>
    </source>
</evidence>
<sequence>MRHDAGILLALFCILLASLVASVSTAWPGQATYKLTRRIRGLARGFVAVRQEEWASTAEIATTSTIKTDSQSAQTADSQLQASTANLSSIAAADDAFPHGPRLLAAPAASALWVAL</sequence>
<proteinExistence type="predicted"/>
<gene>
    <name evidence="2" type="ORF">SI8410_06008202</name>
</gene>
<keyword evidence="1" id="KW-0732">Signal</keyword>
<feature type="chain" id="PRO_5029796709" evidence="1">
    <location>
        <begin position="26"/>
        <end position="116"/>
    </location>
</feature>
<dbReference type="Proteomes" id="UP000663760">
    <property type="component" value="Chromosome 6"/>
</dbReference>
<dbReference type="AlphaFoldDB" id="A0A7I8KIA7"/>
<dbReference type="EMBL" id="LR746269">
    <property type="protein sequence ID" value="CAA7397537.1"/>
    <property type="molecule type" value="Genomic_DNA"/>
</dbReference>
<evidence type="ECO:0000313" key="2">
    <source>
        <dbReference type="EMBL" id="CAA7397537.1"/>
    </source>
</evidence>
<accession>A0A7I8KIA7</accession>
<organism evidence="2 3">
    <name type="scientific">Spirodela intermedia</name>
    <name type="common">Intermediate duckweed</name>
    <dbReference type="NCBI Taxonomy" id="51605"/>
    <lineage>
        <taxon>Eukaryota</taxon>
        <taxon>Viridiplantae</taxon>
        <taxon>Streptophyta</taxon>
        <taxon>Embryophyta</taxon>
        <taxon>Tracheophyta</taxon>
        <taxon>Spermatophyta</taxon>
        <taxon>Magnoliopsida</taxon>
        <taxon>Liliopsida</taxon>
        <taxon>Araceae</taxon>
        <taxon>Lemnoideae</taxon>
        <taxon>Spirodela</taxon>
    </lineage>
</organism>
<name>A0A7I8KIA7_SPIIN</name>
<keyword evidence="3" id="KW-1185">Reference proteome</keyword>
<reference evidence="2" key="1">
    <citation type="submission" date="2020-02" db="EMBL/GenBank/DDBJ databases">
        <authorList>
            <person name="Scholz U."/>
            <person name="Mascher M."/>
            <person name="Fiebig A."/>
        </authorList>
    </citation>
    <scope>NUCLEOTIDE SEQUENCE</scope>
</reference>
<feature type="signal peptide" evidence="1">
    <location>
        <begin position="1"/>
        <end position="25"/>
    </location>
</feature>